<dbReference type="GO" id="GO:0016020">
    <property type="term" value="C:membrane"/>
    <property type="evidence" value="ECO:0007669"/>
    <property type="project" value="InterPro"/>
</dbReference>
<dbReference type="Proteomes" id="UP000035721">
    <property type="component" value="Unassembled WGS sequence"/>
</dbReference>
<evidence type="ECO:0000256" key="1">
    <source>
        <dbReference type="ARBA" id="ARBA00022679"/>
    </source>
</evidence>
<sequence>MPSSDDSMPRMPWPTASALDLDDLLAELRSRASSALQSQQRLRGLLSAVVAVSTDLELTEVLGRIVDSALALVDARYAALGVLSEDGTYLTEFITRGVSEEERRLIGAPPRGLGVLGLLIRDPHPRRIDDIMTHPDSHGFPPHHPPMHSFLGTPIRIREEVYGNLYLADKRSAPTFTAEDEATLVALAAAAGVAIDNARLFEAGRRRQRWADALADLTHLLLEREDEQGALALLTARCCDIGRAVYAAVATTEEIDNGVGLMLRSVHVSDESAPTTPLPSETILDGPLWSGLRAVRRPVVYGESGALDVYGGAQPPDEPDDIDASPSGDCAGQILTDDNVLAEVARVVGLAADSIAERAEAMSPIAVLPLGAGQDELGLLVLGLPPGAGSLSGSAERLEEITGFARQSGLALLAGRAQRDRAAMVLMEDRERIARDMHDHVIQRLFATGLSLQSAGRVATNQLVRARMEEAVDDLDVAIREIRLAIFELHQKPRSSARRELDTLVASFSGGIGEPVSLSVTGNLDRLTAVQFADVMAVVGEGLSNVVRHAEATHAWVRVVVADVVSIVVEDDGVGVDPGAARSGLLNLAERAEAAGGTFTLTRRDPSGSVLSWSAPRAG</sequence>
<protein>
    <submittedName>
        <fullName evidence="6">GAF sensor signal transduction histidine kinase</fullName>
    </submittedName>
</protein>
<evidence type="ECO:0000256" key="2">
    <source>
        <dbReference type="ARBA" id="ARBA00022777"/>
    </source>
</evidence>
<keyword evidence="3" id="KW-0902">Two-component regulatory system</keyword>
<dbReference type="InterPro" id="IPR029016">
    <property type="entry name" value="GAF-like_dom_sf"/>
</dbReference>
<dbReference type="OrthoDB" id="5241249at2"/>
<evidence type="ECO:0000256" key="3">
    <source>
        <dbReference type="ARBA" id="ARBA00023012"/>
    </source>
</evidence>
<gene>
    <name evidence="6" type="ORF">BN12_40038</name>
</gene>
<keyword evidence="1" id="KW-0808">Transferase</keyword>
<keyword evidence="2 6" id="KW-0418">Kinase</keyword>
<dbReference type="GO" id="GO:0046983">
    <property type="term" value="F:protein dimerization activity"/>
    <property type="evidence" value="ECO:0007669"/>
    <property type="project" value="InterPro"/>
</dbReference>
<evidence type="ECO:0000256" key="4">
    <source>
        <dbReference type="SAM" id="MobiDB-lite"/>
    </source>
</evidence>
<dbReference type="InterPro" id="IPR011712">
    <property type="entry name" value="Sig_transdc_His_kin_sub3_dim/P"/>
</dbReference>
<dbReference type="Pfam" id="PF07730">
    <property type="entry name" value="HisKA_3"/>
    <property type="match status" value="1"/>
</dbReference>
<feature type="region of interest" description="Disordered" evidence="4">
    <location>
        <begin position="309"/>
        <end position="329"/>
    </location>
</feature>
<dbReference type="EMBL" id="CAJB01000334">
    <property type="protein sequence ID" value="CCH79068.1"/>
    <property type="molecule type" value="Genomic_DNA"/>
</dbReference>
<comment type="caution">
    <text evidence="6">The sequence shown here is derived from an EMBL/GenBank/DDBJ whole genome shotgun (WGS) entry which is preliminary data.</text>
</comment>
<evidence type="ECO:0000313" key="6">
    <source>
        <dbReference type="EMBL" id="CCH79068.1"/>
    </source>
</evidence>
<dbReference type="GO" id="GO:0000155">
    <property type="term" value="F:phosphorelay sensor kinase activity"/>
    <property type="evidence" value="ECO:0007669"/>
    <property type="project" value="InterPro"/>
</dbReference>
<evidence type="ECO:0000313" key="7">
    <source>
        <dbReference type="Proteomes" id="UP000035721"/>
    </source>
</evidence>
<dbReference type="STRING" id="1194083.BN12_40038"/>
<organism evidence="6 7">
    <name type="scientific">Nostocoides japonicum T1-X7</name>
    <dbReference type="NCBI Taxonomy" id="1194083"/>
    <lineage>
        <taxon>Bacteria</taxon>
        <taxon>Bacillati</taxon>
        <taxon>Actinomycetota</taxon>
        <taxon>Actinomycetes</taxon>
        <taxon>Micrococcales</taxon>
        <taxon>Intrasporangiaceae</taxon>
        <taxon>Nostocoides</taxon>
    </lineage>
</organism>
<dbReference type="PANTHER" id="PTHR24421">
    <property type="entry name" value="NITRATE/NITRITE SENSOR PROTEIN NARX-RELATED"/>
    <property type="match status" value="1"/>
</dbReference>
<dbReference type="Gene3D" id="3.30.450.40">
    <property type="match status" value="1"/>
</dbReference>
<dbReference type="SUPFAM" id="SSF55781">
    <property type="entry name" value="GAF domain-like"/>
    <property type="match status" value="1"/>
</dbReference>
<proteinExistence type="predicted"/>
<dbReference type="Gene3D" id="1.20.5.1930">
    <property type="match status" value="1"/>
</dbReference>
<dbReference type="RefSeq" id="WP_048549699.1">
    <property type="nucleotide sequence ID" value="NZ_HF570958.1"/>
</dbReference>
<dbReference type="InterPro" id="IPR050482">
    <property type="entry name" value="Sensor_HK_TwoCompSys"/>
</dbReference>
<dbReference type="SMART" id="SM00065">
    <property type="entry name" value="GAF"/>
    <property type="match status" value="1"/>
</dbReference>
<dbReference type="PANTHER" id="PTHR24421:SF56">
    <property type="entry name" value="OXYGEN SENSOR HISTIDINE KINASE RESPONSE REGULATOR DOST"/>
    <property type="match status" value="1"/>
</dbReference>
<reference evidence="6 7" key="1">
    <citation type="journal article" date="2013" name="ISME J.">
        <title>A metabolic model for members of the genus Tetrasphaera involved in enhanced biological phosphorus removal.</title>
        <authorList>
            <person name="Kristiansen R."/>
            <person name="Nguyen H.T.T."/>
            <person name="Saunders A.M."/>
            <person name="Nielsen J.L."/>
            <person name="Wimmer R."/>
            <person name="Le V.Q."/>
            <person name="McIlroy S.J."/>
            <person name="Petrovski S."/>
            <person name="Seviour R.J."/>
            <person name="Calteau A."/>
            <person name="Nielsen K.L."/>
            <person name="Nielsen P.H."/>
        </authorList>
    </citation>
    <scope>NUCLEOTIDE SEQUENCE [LARGE SCALE GENOMIC DNA]</scope>
    <source>
        <strain evidence="6 7">T1-X7</strain>
    </source>
</reference>
<feature type="domain" description="GAF" evidence="5">
    <location>
        <begin position="57"/>
        <end position="205"/>
    </location>
</feature>
<dbReference type="SUPFAM" id="SSF55874">
    <property type="entry name" value="ATPase domain of HSP90 chaperone/DNA topoisomerase II/histidine kinase"/>
    <property type="match status" value="1"/>
</dbReference>
<dbReference type="AlphaFoldDB" id="A0A077LYT0"/>
<dbReference type="Pfam" id="PF13185">
    <property type="entry name" value="GAF_2"/>
    <property type="match status" value="1"/>
</dbReference>
<dbReference type="Gene3D" id="3.30.565.10">
    <property type="entry name" value="Histidine kinase-like ATPase, C-terminal domain"/>
    <property type="match status" value="1"/>
</dbReference>
<accession>A0A077LYT0</accession>
<name>A0A077LYT0_9MICO</name>
<dbReference type="InterPro" id="IPR003018">
    <property type="entry name" value="GAF"/>
</dbReference>
<dbReference type="InterPro" id="IPR036890">
    <property type="entry name" value="HATPase_C_sf"/>
</dbReference>
<evidence type="ECO:0000259" key="5">
    <source>
        <dbReference type="SMART" id="SM00065"/>
    </source>
</evidence>
<keyword evidence="7" id="KW-1185">Reference proteome</keyword>